<accession>A0AAP2GHU3</accession>
<sequence>MLSDKITGITPRLAADFTKDGRWIRLESFVDKMLTNHEQDLCGVLLSGYAGIGKTYFIENYLKRYELTHPVLIARHREQNAAIPYFGFKLAISDFLFNICNRSSRNEIDSFTASLKEYFGPAFPLLLEYIPEVTILTGEDHHTGQRYTLKIENQLFSLMQSLFSFLADYFKNPVFLFTDDVQWMDASGINLLKHLLLQLPADRIIWIGAYQEHHSNMNPLYHMVEELRLEKKHVEGILIKYFTQDEVRTAMEDILGNTCHHELVDVCFEVSDGNPSHLHALLESLKTTDLIWLEQAEWKCNKEAVKLRYNVRRTDKNILDRLSEVSAITREMLLVVSCMKAVHIAVLTDWLGGDHTKLNELFTEAEQSGLLAGEGNSYRLAEAFSAEVIYKNIHPERKTAIHYSIAKLLYNRITQKLTPDEFILMTQQFDLALGLVRKNNEQQLCADLNYLAGNYSKQVGALAQAQYFFKLSADLLKECKWDQTAEQIYLVYMERAKLEYQLGEFDLAEIHLDYLIEHIKDIHKRAKAFELKIIINNHLGRYRKAVQILKEGLHELSLDLPLEDDLLHREVEQLKKFLVDNGSGAGNMLATEENSKDQKAILKLLYVGGMSLHHTSDVLMTWAALQIIHRSGKTVISEEKAIGYVSYGRMQIIADQIDKGYEFGLKALEINNTLGDISLRCRVYGVYAFYIQPWKKAFHASMEYIRQGREAGKKAGDFIGSYILNTHQLNLHILSGLPLHDIMKLELEETHPEVELTYYITHYQKNLIKFLIGESTIFSIPRLQPSWLAAKFTIQEEKFYRNHVWARYYLLFGYYGLAENAAREADANRKLQEGSPMLPANYMIWFLAITQHWFNYKADRQKALRPVLGVILAKMDLWRTHAPENYSSYWWLLNAELMRIENKQEQALQHYNDAMNTAGSNIYQSAMIAEFRFKYLLTNPGRRKEAQSALLQAQDLYRQWGAVAKVNQLAQQYRAMMPRQHTVAPDISIEMIQHELSGDLEIESLVKKLMVLLLRISGSTAVVIESVEMNGDFKRLGDFSLLPIEGRGSNEEIGFIRRNKLLQAYRSQKLVVINNVQADESFRNDQLHRGRDVQSCIILPVTIRDHHTLIIYLENVFAANWYTEEIIKWIRITANQGAVIIENARIHEVTLKLNEEIREKMSEKERLASEIQSQRDLHLKALVQTQNNERKRIAGDLHDSLGSMLSSVKLRFNSLQDDFVKNLPDKAVRFNDTIKLLDDAVHELRRITHNMLPVSLSRFGLKPSLQTFVDQVNVDKRLVADLQILGLEQRLDEELEVSIYRICQELVQNVIKHAAATTVRIQIIDHEDVINLIVEDNGQGMVCDEINAGLGFTTIESKVKLFKGTFSIESQPGKGTMVLVDIPKV</sequence>
<dbReference type="InterPro" id="IPR053159">
    <property type="entry name" value="Hybrid_Histidine_Kinase"/>
</dbReference>
<dbReference type="CDD" id="cd16917">
    <property type="entry name" value="HATPase_UhpB-NarQ-NarX-like"/>
    <property type="match status" value="1"/>
</dbReference>
<dbReference type="InterPro" id="IPR011712">
    <property type="entry name" value="Sig_transdc_His_kin_sub3_dim/P"/>
</dbReference>
<dbReference type="InterPro" id="IPR036890">
    <property type="entry name" value="HATPase_C_sf"/>
</dbReference>
<dbReference type="PANTHER" id="PTHR43642:SF1">
    <property type="entry name" value="HYBRID SIGNAL TRANSDUCTION HISTIDINE KINASE G"/>
    <property type="match status" value="1"/>
</dbReference>
<keyword evidence="4" id="KW-1185">Reference proteome</keyword>
<feature type="coiled-coil region" evidence="1">
    <location>
        <begin position="1150"/>
        <end position="1177"/>
    </location>
</feature>
<dbReference type="GO" id="GO:0046983">
    <property type="term" value="F:protein dimerization activity"/>
    <property type="evidence" value="ECO:0007669"/>
    <property type="project" value="InterPro"/>
</dbReference>
<organism evidence="3 4">
    <name type="scientific">Chryseosolibacter histidini</name>
    <dbReference type="NCBI Taxonomy" id="2782349"/>
    <lineage>
        <taxon>Bacteria</taxon>
        <taxon>Pseudomonadati</taxon>
        <taxon>Bacteroidota</taxon>
        <taxon>Cytophagia</taxon>
        <taxon>Cytophagales</taxon>
        <taxon>Chryseotaleaceae</taxon>
        <taxon>Chryseosolibacter</taxon>
    </lineage>
</organism>
<dbReference type="Pfam" id="PF02518">
    <property type="entry name" value="HATPase_c"/>
    <property type="match status" value="1"/>
</dbReference>
<dbReference type="Gene3D" id="3.30.450.40">
    <property type="match status" value="1"/>
</dbReference>
<dbReference type="InterPro" id="IPR003594">
    <property type="entry name" value="HATPase_dom"/>
</dbReference>
<evidence type="ECO:0000259" key="2">
    <source>
        <dbReference type="PROSITE" id="PS50109"/>
    </source>
</evidence>
<dbReference type="SUPFAM" id="SSF55874">
    <property type="entry name" value="ATPase domain of HSP90 chaperone/DNA topoisomerase II/histidine kinase"/>
    <property type="match status" value="1"/>
</dbReference>
<dbReference type="GO" id="GO:0000155">
    <property type="term" value="F:phosphorelay sensor kinase activity"/>
    <property type="evidence" value="ECO:0007669"/>
    <property type="project" value="InterPro"/>
</dbReference>
<dbReference type="PANTHER" id="PTHR43642">
    <property type="entry name" value="HYBRID SIGNAL TRANSDUCTION HISTIDINE KINASE G"/>
    <property type="match status" value="1"/>
</dbReference>
<dbReference type="SUPFAM" id="SSF55781">
    <property type="entry name" value="GAF domain-like"/>
    <property type="match status" value="1"/>
</dbReference>
<dbReference type="GO" id="GO:0016020">
    <property type="term" value="C:membrane"/>
    <property type="evidence" value="ECO:0007669"/>
    <property type="project" value="InterPro"/>
</dbReference>
<dbReference type="InterPro" id="IPR005467">
    <property type="entry name" value="His_kinase_dom"/>
</dbReference>
<feature type="domain" description="Histidine kinase" evidence="2">
    <location>
        <begin position="1192"/>
        <end position="1385"/>
    </location>
</feature>
<proteinExistence type="predicted"/>
<evidence type="ECO:0000256" key="1">
    <source>
        <dbReference type="SAM" id="Coils"/>
    </source>
</evidence>
<dbReference type="InterPro" id="IPR041664">
    <property type="entry name" value="AAA_16"/>
</dbReference>
<comment type="caution">
    <text evidence="3">The sequence shown here is derived from an EMBL/GenBank/DDBJ whole genome shotgun (WGS) entry which is preliminary data.</text>
</comment>
<dbReference type="PROSITE" id="PS50109">
    <property type="entry name" value="HIS_KIN"/>
    <property type="match status" value="1"/>
</dbReference>
<dbReference type="Proteomes" id="UP001319200">
    <property type="component" value="Unassembled WGS sequence"/>
</dbReference>
<dbReference type="Pfam" id="PF13191">
    <property type="entry name" value="AAA_16"/>
    <property type="match status" value="1"/>
</dbReference>
<keyword evidence="1" id="KW-0175">Coiled coil</keyword>
<protein>
    <submittedName>
        <fullName evidence="3">AAA family ATPase</fullName>
    </submittedName>
</protein>
<evidence type="ECO:0000313" key="3">
    <source>
        <dbReference type="EMBL" id="MBT1696429.1"/>
    </source>
</evidence>
<reference evidence="3 4" key="1">
    <citation type="submission" date="2021-05" db="EMBL/GenBank/DDBJ databases">
        <title>A Polyphasic approach of four new species of the genus Ohtaekwangia: Ohtaekwangia histidinii sp. nov., Ohtaekwangia cretensis sp. nov., Ohtaekwangia indiensis sp. nov., Ohtaekwangia reichenbachii sp. nov. from diverse environment.</title>
        <authorList>
            <person name="Octaviana S."/>
        </authorList>
    </citation>
    <scope>NUCLEOTIDE SEQUENCE [LARGE SCALE GENOMIC DNA]</scope>
    <source>
        <strain evidence="3 4">PWU4</strain>
    </source>
</reference>
<gene>
    <name evidence="3" type="ORF">KK083_06055</name>
</gene>
<dbReference type="EMBL" id="JAHESF010000004">
    <property type="protein sequence ID" value="MBT1696429.1"/>
    <property type="molecule type" value="Genomic_DNA"/>
</dbReference>
<dbReference type="Gene3D" id="3.30.565.10">
    <property type="entry name" value="Histidine kinase-like ATPase, C-terminal domain"/>
    <property type="match status" value="1"/>
</dbReference>
<evidence type="ECO:0000313" key="4">
    <source>
        <dbReference type="Proteomes" id="UP001319200"/>
    </source>
</evidence>
<name>A0AAP2GHU3_9BACT</name>
<dbReference type="InterPro" id="IPR029016">
    <property type="entry name" value="GAF-like_dom_sf"/>
</dbReference>
<dbReference type="Pfam" id="PF07730">
    <property type="entry name" value="HisKA_3"/>
    <property type="match status" value="1"/>
</dbReference>
<dbReference type="Gene3D" id="1.20.5.1930">
    <property type="match status" value="1"/>
</dbReference>
<dbReference type="InterPro" id="IPR027417">
    <property type="entry name" value="P-loop_NTPase"/>
</dbReference>
<dbReference type="RefSeq" id="WP_254161711.1">
    <property type="nucleotide sequence ID" value="NZ_JAHESF010000004.1"/>
</dbReference>
<dbReference type="SUPFAM" id="SSF52540">
    <property type="entry name" value="P-loop containing nucleoside triphosphate hydrolases"/>
    <property type="match status" value="1"/>
</dbReference>